<dbReference type="Gene3D" id="1.10.238.160">
    <property type="match status" value="1"/>
</dbReference>
<dbReference type="AlphaFoldDB" id="A0A1L3FDN5"/>
<dbReference type="Pfam" id="PF05930">
    <property type="entry name" value="Phage_AlpA"/>
    <property type="match status" value="1"/>
</dbReference>
<dbReference type="Proteomes" id="UP000181962">
    <property type="component" value="Chromosome"/>
</dbReference>
<protein>
    <recommendedName>
        <fullName evidence="3">AlpA family transcriptional regulator</fullName>
    </recommendedName>
</protein>
<accession>A0A1L3FDN5</accession>
<name>A0A1L3FDN5_BRAJP</name>
<organism evidence="1 2">
    <name type="scientific">Bradyrhizobium japonicum</name>
    <dbReference type="NCBI Taxonomy" id="375"/>
    <lineage>
        <taxon>Bacteria</taxon>
        <taxon>Pseudomonadati</taxon>
        <taxon>Pseudomonadota</taxon>
        <taxon>Alphaproteobacteria</taxon>
        <taxon>Hyphomicrobiales</taxon>
        <taxon>Nitrobacteraceae</taxon>
        <taxon>Bradyrhizobium</taxon>
    </lineage>
</organism>
<dbReference type="RefSeq" id="WP_071913161.1">
    <property type="nucleotide sequence ID" value="NZ_CP017637.1"/>
</dbReference>
<evidence type="ECO:0000313" key="2">
    <source>
        <dbReference type="Proteomes" id="UP000181962"/>
    </source>
</evidence>
<evidence type="ECO:0008006" key="3">
    <source>
        <dbReference type="Google" id="ProtNLM"/>
    </source>
</evidence>
<sequence length="68" mass="7690">MAIRKVLRTKAVLEATGWSRSTLYAKIAANKFPRWTKLDPDGQTSIWWSDEVELWQSGKWAPAAEVAA</sequence>
<evidence type="ECO:0000313" key="1">
    <source>
        <dbReference type="EMBL" id="APG11416.1"/>
    </source>
</evidence>
<dbReference type="EMBL" id="CP017637">
    <property type="protein sequence ID" value="APG11416.1"/>
    <property type="molecule type" value="Genomic_DNA"/>
</dbReference>
<reference evidence="1 2" key="1">
    <citation type="submission" date="2016-11" db="EMBL/GenBank/DDBJ databases">
        <title>Complete Genome Sequence of Bradyrhizobium sp. strain J5, an isolated from soybean nodule in Hokkaido.</title>
        <authorList>
            <person name="Kanehara K."/>
        </authorList>
    </citation>
    <scope>NUCLEOTIDE SEQUENCE [LARGE SCALE GENOMIC DNA]</scope>
    <source>
        <strain evidence="1 2">J5</strain>
    </source>
</reference>
<gene>
    <name evidence="1" type="ORF">BKD09_24080</name>
</gene>
<proteinExistence type="predicted"/>
<dbReference type="InterPro" id="IPR010260">
    <property type="entry name" value="AlpA"/>
</dbReference>
<dbReference type="OrthoDB" id="9801242at2"/>